<evidence type="ECO:0000256" key="2">
    <source>
        <dbReference type="PIRSR" id="PIRSR019634-50"/>
    </source>
</evidence>
<dbReference type="OMA" id="FQDWDYK"/>
<organism evidence="7 8">
    <name type="scientific">Rhizophagus irregularis (strain DAOM 197198w)</name>
    <name type="common">Glomus intraradices</name>
    <dbReference type="NCBI Taxonomy" id="1432141"/>
    <lineage>
        <taxon>Eukaryota</taxon>
        <taxon>Fungi</taxon>
        <taxon>Fungi incertae sedis</taxon>
        <taxon>Mucoromycota</taxon>
        <taxon>Glomeromycotina</taxon>
        <taxon>Glomeromycetes</taxon>
        <taxon>Glomerales</taxon>
        <taxon>Glomeraceae</taxon>
        <taxon>Rhizophagus</taxon>
    </lineage>
</organism>
<dbReference type="InterPro" id="IPR015965">
    <property type="entry name" value="tRNA_lig_PDEase"/>
</dbReference>
<dbReference type="SUPFAM" id="SSF52540">
    <property type="entry name" value="P-loop containing nucleoside triphosphate hydrolases"/>
    <property type="match status" value="1"/>
</dbReference>
<evidence type="ECO:0000256" key="1">
    <source>
        <dbReference type="PIRNR" id="PIRNR019634"/>
    </source>
</evidence>
<dbReference type="GO" id="GO:0003972">
    <property type="term" value="F:RNA ligase (ATP) activity"/>
    <property type="evidence" value="ECO:0007669"/>
    <property type="project" value="UniProtKB-UniRule"/>
</dbReference>
<comment type="caution">
    <text evidence="7">The sequence shown here is derived from an EMBL/GenBank/DDBJ whole genome shotgun (WGS) entry which is preliminary data.</text>
</comment>
<keyword evidence="1" id="KW-0819">tRNA processing</keyword>
<dbReference type="Proteomes" id="UP000022910">
    <property type="component" value="Unassembled WGS sequence"/>
</dbReference>
<evidence type="ECO:0000313" key="8">
    <source>
        <dbReference type="Proteomes" id="UP000022910"/>
    </source>
</evidence>
<dbReference type="Pfam" id="PF09511">
    <property type="entry name" value="RNA_lig_T4_1"/>
    <property type="match status" value="1"/>
</dbReference>
<evidence type="ECO:0000259" key="4">
    <source>
        <dbReference type="Pfam" id="PF08302"/>
    </source>
</evidence>
<dbReference type="GO" id="GO:0051730">
    <property type="term" value="F:GTP-dependent polyribonucleotide 5'-hydroxyl-kinase activity"/>
    <property type="evidence" value="ECO:0007669"/>
    <property type="project" value="InterPro"/>
</dbReference>
<evidence type="ECO:0000259" key="6">
    <source>
        <dbReference type="Pfam" id="PF09511"/>
    </source>
</evidence>
<reference evidence="7 8" key="1">
    <citation type="submission" date="2014-02" db="EMBL/GenBank/DDBJ databases">
        <title>Single nucleus genome sequencing reveals high similarity among nuclei of an endomycorrhizal fungus.</title>
        <authorList>
            <person name="Lin K."/>
            <person name="Geurts R."/>
            <person name="Zhang Z."/>
            <person name="Limpens E."/>
            <person name="Saunders D.G."/>
            <person name="Mu D."/>
            <person name="Pang E."/>
            <person name="Cao H."/>
            <person name="Cha H."/>
            <person name="Lin T."/>
            <person name="Zhou Q."/>
            <person name="Shang Y."/>
            <person name="Li Y."/>
            <person name="Ivanov S."/>
            <person name="Sharma T."/>
            <person name="Velzen R.V."/>
            <person name="Ruijter N.D."/>
            <person name="Aanen D.K."/>
            <person name="Win J."/>
            <person name="Kamoun S."/>
            <person name="Bisseling T."/>
            <person name="Huang S."/>
        </authorList>
    </citation>
    <scope>NUCLEOTIDE SEQUENCE [LARGE SCALE GENOMIC DNA]</scope>
    <source>
        <strain evidence="8">DAOM197198w</strain>
    </source>
</reference>
<proteinExistence type="inferred from homology"/>
<gene>
    <name evidence="7" type="ORF">RirG_198750</name>
</gene>
<dbReference type="InterPro" id="IPR019039">
    <property type="entry name" value="T4-Rnl1-like_N"/>
</dbReference>
<feature type="domain" description="tRNA ligase kinase" evidence="5">
    <location>
        <begin position="427"/>
        <end position="582"/>
    </location>
</feature>
<keyword evidence="1 7" id="KW-0436">Ligase</keyword>
<feature type="region of interest" description="Disordered" evidence="3">
    <location>
        <begin position="28"/>
        <end position="56"/>
    </location>
</feature>
<dbReference type="Pfam" id="PF08303">
    <property type="entry name" value="tRNA_lig_kinase"/>
    <property type="match status" value="1"/>
</dbReference>
<dbReference type="Pfam" id="PF08302">
    <property type="entry name" value="tRNA_lig_CPD"/>
    <property type="match status" value="1"/>
</dbReference>
<feature type="domain" description="tRNA ligase phosphodiesterase" evidence="4">
    <location>
        <begin position="587"/>
        <end position="797"/>
    </location>
</feature>
<feature type="compositionally biased region" description="Basic and acidic residues" evidence="3">
    <location>
        <begin position="28"/>
        <end position="49"/>
    </location>
</feature>
<dbReference type="GO" id="GO:0005634">
    <property type="term" value="C:nucleus"/>
    <property type="evidence" value="ECO:0007669"/>
    <property type="project" value="TreeGrafter"/>
</dbReference>
<dbReference type="EC" id="6.5.1.3" evidence="1"/>
<dbReference type="GO" id="GO:0006388">
    <property type="term" value="P:tRNA splicing, via endonucleolytic cleavage and ligation"/>
    <property type="evidence" value="ECO:0007669"/>
    <property type="project" value="UniProtKB-UniRule"/>
</dbReference>
<dbReference type="Gene3D" id="3.40.50.300">
    <property type="entry name" value="P-loop containing nucleotide triphosphate hydrolases"/>
    <property type="match status" value="1"/>
</dbReference>
<dbReference type="InterPro" id="IPR015966">
    <property type="entry name" value="tRNA_lig_kin_fungi"/>
</dbReference>
<dbReference type="PIRSF" id="PIRSF019634">
    <property type="entry name" value="tRNA_lig_yeast"/>
    <property type="match status" value="1"/>
</dbReference>
<keyword evidence="8" id="KW-1185">Reference proteome</keyword>
<evidence type="ECO:0000259" key="5">
    <source>
        <dbReference type="Pfam" id="PF08303"/>
    </source>
</evidence>
<dbReference type="PANTHER" id="PTHR32004:SF1">
    <property type="entry name" value="TRNA LIGASE"/>
    <property type="match status" value="1"/>
</dbReference>
<accession>A0A015IVQ0</accession>
<dbReference type="InterPro" id="IPR027417">
    <property type="entry name" value="P-loop_NTPase"/>
</dbReference>
<dbReference type="PANTHER" id="PTHR32004">
    <property type="entry name" value="TRNA LIGASE"/>
    <property type="match status" value="1"/>
</dbReference>
<evidence type="ECO:0000256" key="3">
    <source>
        <dbReference type="SAM" id="MobiDB-lite"/>
    </source>
</evidence>
<feature type="active site" description="N6-AMP-lysine intermediate" evidence="2">
    <location>
        <position position="167"/>
    </location>
</feature>
<dbReference type="InterPro" id="IPR012387">
    <property type="entry name" value="Trl1_fun"/>
</dbReference>
<dbReference type="STRING" id="1432141.A0A015IVQ0"/>
<dbReference type="OrthoDB" id="276239at2759"/>
<dbReference type="AlphaFoldDB" id="A0A015IVQ0"/>
<dbReference type="GO" id="GO:0008081">
    <property type="term" value="F:phosphoric diester hydrolase activity"/>
    <property type="evidence" value="ECO:0007669"/>
    <property type="project" value="InterPro"/>
</dbReference>
<dbReference type="EMBL" id="JEMT01026906">
    <property type="protein sequence ID" value="EXX58360.1"/>
    <property type="molecule type" value="Genomic_DNA"/>
</dbReference>
<evidence type="ECO:0000313" key="7">
    <source>
        <dbReference type="EMBL" id="EXX58360.1"/>
    </source>
</evidence>
<dbReference type="GO" id="GO:0005524">
    <property type="term" value="F:ATP binding"/>
    <property type="evidence" value="ECO:0007669"/>
    <property type="project" value="UniProtKB-UniRule"/>
</dbReference>
<comment type="catalytic activity">
    <reaction evidence="1">
        <text>ATP + (ribonucleotide)n-3'-hydroxyl + 5'-phospho-(ribonucleotide)m = (ribonucleotide)n+m + AMP + diphosphate.</text>
        <dbReference type="EC" id="6.5.1.3"/>
    </reaction>
</comment>
<sequence>MDLNLSTLFIFIVVFIFYRKFTSISTKNKNDTRNVDGENASDEIKKSTKPDTSQDSIQIDPVTQKDLTEADELISNLYKSKGKKVKRNEFVHKSSGVTLSSWKMNEWDYKKHRTPTQARGLFTRETNSKNEIVIRGYDKFFNIDEVTETKWEEIVTQTKGPYEVTVKENGCIIFISGLPGDYIVVTSKHSMGERENALAHAVVGEQWLDKHLKKVGRTKEELANFLYKNRSTAVAELCDDQFEEHVLPYAQDSYGLYLHGINLNTADLKTWPSKIVTNFAKEWGFNPVKYYVKQTVDEVKSFINVIKEKRVLDDRPIEGFVIRTKTVSTGQDFFFKIKYDEPYLMYREWREITRAALSKKKPRTTYALSKQYLEWVTEKIKTHPKLFEEYGKNKGIFRVRDMFLEYLNNKGDIQTFAKIPQEEIKTLLVPVGTIGCGKTTLFLALAKLFSFAHIQNDNIIGKKARIEFYRSINESLSSHSGVLADRNNHIIELRKTLIEAVKSNLSNVRIVAIYWNHEDRTKNEIFKITSKRVVSRGENHQSLTPKNVEYENVMWRFLNDFQPLNSNNKIDNQFDHVIELDVANDVKTNLETVINELKPILGFEKPSEDKIEKVLEEISDYKPTVRKIVGNKPPKVSFYGIKLDFNVQEFLSDYYNKHPNEDSGIFKKLVQGERIGFEHHVTLIHSKELKIDPPDYKKKKLWEQYEKICKDLPQVKVHINKIVFDSQIMALVVDRIVPSEIRSTNKIMHVTIGTVDNNVKHFQANTVCESALSKENQSEICVTNLENELVVDGTVKAFY</sequence>
<name>A0A015IVQ0_RHIIW</name>
<protein>
    <recommendedName>
        <fullName evidence="1">tRNA ligase</fullName>
        <ecNumber evidence="1">6.5.1.3</ecNumber>
    </recommendedName>
</protein>
<comment type="similarity">
    <text evidence="1">Belongs to the TRL1 family.</text>
</comment>
<feature type="domain" description="T4 RNA ligase 1-like N-terminal" evidence="6">
    <location>
        <begin position="117"/>
        <end position="344"/>
    </location>
</feature>